<protein>
    <submittedName>
        <fullName evidence="2">Uncharacterized protein</fullName>
    </submittedName>
</protein>
<evidence type="ECO:0000313" key="2">
    <source>
        <dbReference type="EMBL" id="GKV49521.1"/>
    </source>
</evidence>
<organism evidence="2 3">
    <name type="scientific">Rubroshorea leprosula</name>
    <dbReference type="NCBI Taxonomy" id="152421"/>
    <lineage>
        <taxon>Eukaryota</taxon>
        <taxon>Viridiplantae</taxon>
        <taxon>Streptophyta</taxon>
        <taxon>Embryophyta</taxon>
        <taxon>Tracheophyta</taxon>
        <taxon>Spermatophyta</taxon>
        <taxon>Magnoliopsida</taxon>
        <taxon>eudicotyledons</taxon>
        <taxon>Gunneridae</taxon>
        <taxon>Pentapetalae</taxon>
        <taxon>rosids</taxon>
        <taxon>malvids</taxon>
        <taxon>Malvales</taxon>
        <taxon>Dipterocarpaceae</taxon>
        <taxon>Rubroshorea</taxon>
    </lineage>
</organism>
<accession>A0AAV5MHU8</accession>
<feature type="compositionally biased region" description="Basic and acidic residues" evidence="1">
    <location>
        <begin position="35"/>
        <end position="48"/>
    </location>
</feature>
<feature type="region of interest" description="Disordered" evidence="1">
    <location>
        <begin position="20"/>
        <end position="48"/>
    </location>
</feature>
<reference evidence="2 3" key="1">
    <citation type="journal article" date="2021" name="Commun. Biol.">
        <title>The genome of Shorea leprosula (Dipterocarpaceae) highlights the ecological relevance of drought in aseasonal tropical rainforests.</title>
        <authorList>
            <person name="Ng K.K.S."/>
            <person name="Kobayashi M.J."/>
            <person name="Fawcett J.A."/>
            <person name="Hatakeyama M."/>
            <person name="Paape T."/>
            <person name="Ng C.H."/>
            <person name="Ang C.C."/>
            <person name="Tnah L.H."/>
            <person name="Lee C.T."/>
            <person name="Nishiyama T."/>
            <person name="Sese J."/>
            <person name="O'Brien M.J."/>
            <person name="Copetti D."/>
            <person name="Mohd Noor M.I."/>
            <person name="Ong R.C."/>
            <person name="Putra M."/>
            <person name="Sireger I.Z."/>
            <person name="Indrioko S."/>
            <person name="Kosugi Y."/>
            <person name="Izuno A."/>
            <person name="Isagi Y."/>
            <person name="Lee S.L."/>
            <person name="Shimizu K.K."/>
        </authorList>
    </citation>
    <scope>NUCLEOTIDE SEQUENCE [LARGE SCALE GENOMIC DNA]</scope>
    <source>
        <strain evidence="2">214</strain>
    </source>
</reference>
<name>A0AAV5MHU8_9ROSI</name>
<dbReference type="Proteomes" id="UP001054252">
    <property type="component" value="Unassembled WGS sequence"/>
</dbReference>
<dbReference type="EMBL" id="BPVZ01000303">
    <property type="protein sequence ID" value="GKV49521.1"/>
    <property type="molecule type" value="Genomic_DNA"/>
</dbReference>
<dbReference type="AlphaFoldDB" id="A0AAV5MHU8"/>
<evidence type="ECO:0000256" key="1">
    <source>
        <dbReference type="SAM" id="MobiDB-lite"/>
    </source>
</evidence>
<evidence type="ECO:0000313" key="3">
    <source>
        <dbReference type="Proteomes" id="UP001054252"/>
    </source>
</evidence>
<gene>
    <name evidence="2" type="ORF">SLEP1_g56270</name>
</gene>
<proteinExistence type="predicted"/>
<sequence length="94" mass="10790">MENLWRGLLRKKNPCERDYRARRRIGVGGKSGKTQKTDRSPYLKREGSHGDQVGWNGYLDMAWGTASFTRSTAGSVDRWKSTLGREKILLVYLN</sequence>
<keyword evidence="3" id="KW-1185">Reference proteome</keyword>
<comment type="caution">
    <text evidence="2">The sequence shown here is derived from an EMBL/GenBank/DDBJ whole genome shotgun (WGS) entry which is preliminary data.</text>
</comment>